<evidence type="ECO:0000256" key="1">
    <source>
        <dbReference type="SAM" id="MobiDB-lite"/>
    </source>
</evidence>
<reference evidence="2 3" key="1">
    <citation type="journal article" date="2019" name="Commun. Biol.">
        <title>The bagworm genome reveals a unique fibroin gene that provides high tensile strength.</title>
        <authorList>
            <person name="Kono N."/>
            <person name="Nakamura H."/>
            <person name="Ohtoshi R."/>
            <person name="Tomita M."/>
            <person name="Numata K."/>
            <person name="Arakawa K."/>
        </authorList>
    </citation>
    <scope>NUCLEOTIDE SEQUENCE [LARGE SCALE GENOMIC DNA]</scope>
</reference>
<feature type="compositionally biased region" description="Basic and acidic residues" evidence="1">
    <location>
        <begin position="126"/>
        <end position="137"/>
    </location>
</feature>
<gene>
    <name evidence="2" type="ORF">EVAR_40478_1</name>
</gene>
<accession>A0A4C1XZL7</accession>
<sequence length="159" mass="18316">MDGRCVRFIRRNYFKRGPTRDRDSGGDDGSSGGGRDNETNGQISPINVLHKKERVFLKIRPVETLGLLGIFETYTLLDDDPHLTRHRGKNSRMPRQRIKKPNRGTIDTEVYIRAANESFKDNAKIREEKSYSSKRPTETISVMNFDASKKENRYPKGQN</sequence>
<name>A0A4C1XZL7_EUMVA</name>
<feature type="region of interest" description="Disordered" evidence="1">
    <location>
        <begin position="80"/>
        <end position="104"/>
    </location>
</feature>
<keyword evidence="3" id="KW-1185">Reference proteome</keyword>
<feature type="region of interest" description="Disordered" evidence="1">
    <location>
        <begin position="126"/>
        <end position="159"/>
    </location>
</feature>
<feature type="compositionally biased region" description="Basic and acidic residues" evidence="1">
    <location>
        <begin position="147"/>
        <end position="159"/>
    </location>
</feature>
<organism evidence="2 3">
    <name type="scientific">Eumeta variegata</name>
    <name type="common">Bagworm moth</name>
    <name type="synonym">Eumeta japonica</name>
    <dbReference type="NCBI Taxonomy" id="151549"/>
    <lineage>
        <taxon>Eukaryota</taxon>
        <taxon>Metazoa</taxon>
        <taxon>Ecdysozoa</taxon>
        <taxon>Arthropoda</taxon>
        <taxon>Hexapoda</taxon>
        <taxon>Insecta</taxon>
        <taxon>Pterygota</taxon>
        <taxon>Neoptera</taxon>
        <taxon>Endopterygota</taxon>
        <taxon>Lepidoptera</taxon>
        <taxon>Glossata</taxon>
        <taxon>Ditrysia</taxon>
        <taxon>Tineoidea</taxon>
        <taxon>Psychidae</taxon>
        <taxon>Oiketicinae</taxon>
        <taxon>Eumeta</taxon>
    </lineage>
</organism>
<dbReference type="EMBL" id="BGZK01000989">
    <property type="protein sequence ID" value="GBP67707.1"/>
    <property type="molecule type" value="Genomic_DNA"/>
</dbReference>
<dbReference type="AlphaFoldDB" id="A0A4C1XZL7"/>
<evidence type="ECO:0000313" key="3">
    <source>
        <dbReference type="Proteomes" id="UP000299102"/>
    </source>
</evidence>
<feature type="compositionally biased region" description="Basic residues" evidence="1">
    <location>
        <begin position="84"/>
        <end position="102"/>
    </location>
</feature>
<evidence type="ECO:0000313" key="2">
    <source>
        <dbReference type="EMBL" id="GBP67707.1"/>
    </source>
</evidence>
<comment type="caution">
    <text evidence="2">The sequence shown here is derived from an EMBL/GenBank/DDBJ whole genome shotgun (WGS) entry which is preliminary data.</text>
</comment>
<proteinExistence type="predicted"/>
<dbReference type="Proteomes" id="UP000299102">
    <property type="component" value="Unassembled WGS sequence"/>
</dbReference>
<feature type="region of interest" description="Disordered" evidence="1">
    <location>
        <begin position="16"/>
        <end position="45"/>
    </location>
</feature>
<protein>
    <submittedName>
        <fullName evidence="2">Uncharacterized protein</fullName>
    </submittedName>
</protein>